<dbReference type="InterPro" id="IPR013979">
    <property type="entry name" value="TIF_beta_prop-like"/>
</dbReference>
<dbReference type="GO" id="GO:0043022">
    <property type="term" value="F:ribosome binding"/>
    <property type="evidence" value="ECO:0007669"/>
    <property type="project" value="TreeGrafter"/>
</dbReference>
<accession>H8ZDK3</accession>
<dbReference type="HOGENOM" id="CLU_457893_0_0_1"/>
<evidence type="ECO:0000259" key="6">
    <source>
        <dbReference type="Pfam" id="PF08662"/>
    </source>
</evidence>
<evidence type="ECO:0000256" key="3">
    <source>
        <dbReference type="ARBA" id="ARBA00022737"/>
    </source>
</evidence>
<dbReference type="SUPFAM" id="SSF50978">
    <property type="entry name" value="WD40 repeat-like"/>
    <property type="match status" value="1"/>
</dbReference>
<evidence type="ECO:0000313" key="7">
    <source>
        <dbReference type="EMBL" id="EHY65228.1"/>
    </source>
</evidence>
<dbReference type="PANTHER" id="PTHR13227:SF0">
    <property type="entry name" value="EUKARYOTIC TRANSLATION INITIATION FACTOR 2A"/>
    <property type="match status" value="1"/>
</dbReference>
<organism evidence="7">
    <name type="scientific">Nematocida ausubeli (strain ATCC PRA-371 / ERTm2)</name>
    <name type="common">Nematode killer fungus</name>
    <dbReference type="NCBI Taxonomy" id="1913371"/>
    <lineage>
        <taxon>Eukaryota</taxon>
        <taxon>Fungi</taxon>
        <taxon>Fungi incertae sedis</taxon>
        <taxon>Microsporidia</taxon>
        <taxon>Nematocida</taxon>
    </lineage>
</organism>
<dbReference type="GO" id="GO:0022627">
    <property type="term" value="C:cytosolic small ribosomal subunit"/>
    <property type="evidence" value="ECO:0007669"/>
    <property type="project" value="TreeGrafter"/>
</dbReference>
<keyword evidence="2" id="KW-0853">WD repeat</keyword>
<dbReference type="InterPro" id="IPR011387">
    <property type="entry name" value="TIF2A"/>
</dbReference>
<dbReference type="AlphaFoldDB" id="H8ZDK3"/>
<dbReference type="Pfam" id="PF08662">
    <property type="entry name" value="eIF2A"/>
    <property type="match status" value="1"/>
</dbReference>
<evidence type="ECO:0000256" key="4">
    <source>
        <dbReference type="ARBA" id="ARBA00022917"/>
    </source>
</evidence>
<feature type="domain" description="Translation initiation factor beta propellor-like" evidence="6">
    <location>
        <begin position="319"/>
        <end position="484"/>
    </location>
</feature>
<evidence type="ECO:0000256" key="1">
    <source>
        <dbReference type="ARBA" id="ARBA00022540"/>
    </source>
</evidence>
<sequence>MSKTTSQVLSFSDKGICLDTFNEKAETVPCVHCKLGQEWVAYTTASELVIQSTTTKEQHRHSIPNIRSIESLVGSTASVITKEDKMYFVRKDKVLYSAERVKSAMHGEEFLVYSQEVEEMPEKKEVLLPTEEEIAGRKSTGSNANPSNTAASHEKEARLEGAEPAKALDKQNASLSTDQASHNKASAVEPAGESSAEKDPAKPTKGAKPAQSGKKEPVTLKIQKKEGMRTAIVNKAKPRFLKVYSIAEKREIQEIKIPAPLVFSMTQKFLVTVRVYRASAGEIEIIRLSNGEKVKKQLVLNMISAVLTQDIKHKEERMLCLCSLNTTNGTYYDTKALYYIDTAQGTVKNVSSISNPITDLAFLKKSEFAVCYDNSPSKIGIFNSKTEKIKNLKEGVRNKMFFNKQENIVCMAGMNNLPGNMEISEYPSEAMLSINEELGCSVIDWSPEGRYYLVGITNKMSIDNKVALYDYYSQKSTEVRFKELKSCMFAGKMLAFRPLENLPAKIQIKKADEYVPPCLRKSEQKEAKEWAAPHIIKDTAKAKENRMASIRKELEEIEKIEEQMSKGQVVPGGIMKIQKKEALLKKLNKKKKQVPQ</sequence>
<dbReference type="GO" id="GO:0003729">
    <property type="term" value="F:mRNA binding"/>
    <property type="evidence" value="ECO:0007669"/>
    <property type="project" value="TreeGrafter"/>
</dbReference>
<name>H8ZDK3_NEMA1</name>
<feature type="compositionally biased region" description="Polar residues" evidence="5">
    <location>
        <begin position="171"/>
        <end position="184"/>
    </location>
</feature>
<dbReference type="InterPro" id="IPR036322">
    <property type="entry name" value="WD40_repeat_dom_sf"/>
</dbReference>
<protein>
    <recommendedName>
        <fullName evidence="6">Translation initiation factor beta propellor-like domain-containing protein</fullName>
    </recommendedName>
</protein>
<dbReference type="Proteomes" id="UP000005622">
    <property type="component" value="Unassembled WGS sequence"/>
</dbReference>
<dbReference type="PANTHER" id="PTHR13227">
    <property type="entry name" value="EUKARYOTIC TRANSLATION INITIATION FACTOR 2A"/>
    <property type="match status" value="1"/>
</dbReference>
<evidence type="ECO:0000256" key="5">
    <source>
        <dbReference type="SAM" id="MobiDB-lite"/>
    </source>
</evidence>
<gene>
    <name evidence="7" type="ORF">NERG_01674</name>
</gene>
<dbReference type="EMBL" id="JH604636">
    <property type="protein sequence ID" value="EHY65228.1"/>
    <property type="molecule type" value="Genomic_DNA"/>
</dbReference>
<dbReference type="STRING" id="944018.H8ZDK3"/>
<dbReference type="GO" id="GO:0000049">
    <property type="term" value="F:tRNA binding"/>
    <property type="evidence" value="ECO:0007669"/>
    <property type="project" value="TreeGrafter"/>
</dbReference>
<dbReference type="GO" id="GO:0003743">
    <property type="term" value="F:translation initiation factor activity"/>
    <property type="evidence" value="ECO:0007669"/>
    <property type="project" value="UniProtKB-KW"/>
</dbReference>
<feature type="compositionally biased region" description="Polar residues" evidence="5">
    <location>
        <begin position="139"/>
        <end position="151"/>
    </location>
</feature>
<keyword evidence="3" id="KW-0677">Repeat</keyword>
<keyword evidence="4" id="KW-0648">Protein biosynthesis</keyword>
<feature type="compositionally biased region" description="Basic and acidic residues" evidence="5">
    <location>
        <begin position="213"/>
        <end position="223"/>
    </location>
</feature>
<evidence type="ECO:0000256" key="2">
    <source>
        <dbReference type="ARBA" id="ARBA00022574"/>
    </source>
</evidence>
<keyword evidence="1" id="KW-0396">Initiation factor</keyword>
<feature type="region of interest" description="Disordered" evidence="5">
    <location>
        <begin position="135"/>
        <end position="223"/>
    </location>
</feature>
<proteinExistence type="predicted"/>
<reference evidence="7" key="1">
    <citation type="submission" date="2011-03" db="EMBL/GenBank/DDBJ databases">
        <title>The Genome Sequence of Nematocida sp1 strain ERTm2.</title>
        <authorList>
            <consortium name="The Broad Institute Genome Sequencing Platform"/>
            <consortium name="The Broad Institute Genome Sequencing Center for Infectious Disease"/>
            <person name="Cuomo C."/>
            <person name="Troemel E."/>
            <person name="Young S.K."/>
            <person name="Zeng Q."/>
            <person name="Gargeya S."/>
            <person name="Fitzgerald M."/>
            <person name="Haas B."/>
            <person name="Abouelleil A."/>
            <person name="Alvarado L."/>
            <person name="Arachchi H.M."/>
            <person name="Berlin A."/>
            <person name="Brown A."/>
            <person name="Chapman S.B."/>
            <person name="Chen Z."/>
            <person name="Dunbar C."/>
            <person name="Freedman E."/>
            <person name="Gearin G."/>
            <person name="Gellesch M."/>
            <person name="Goldberg J."/>
            <person name="Griggs A."/>
            <person name="Gujja S."/>
            <person name="Heilman E.R."/>
            <person name="Heiman D."/>
            <person name="Howarth C."/>
            <person name="Larson L."/>
            <person name="Lui A."/>
            <person name="MacDonald P.J.P."/>
            <person name="Mehta T."/>
            <person name="Montmayeur A."/>
            <person name="Murphy C."/>
            <person name="Neiman D."/>
            <person name="Pearson M."/>
            <person name="Priest M."/>
            <person name="Roberts A."/>
            <person name="Saif S."/>
            <person name="Shea T."/>
            <person name="Shenoy N."/>
            <person name="Sisk P."/>
            <person name="Stolte C."/>
            <person name="Sykes S."/>
            <person name="White J."/>
            <person name="Yandava C."/>
            <person name="Wortman J."/>
            <person name="Nusbaum C."/>
            <person name="Birren B."/>
        </authorList>
    </citation>
    <scope>NUCLEOTIDE SEQUENCE</scope>
    <source>
        <strain evidence="7">ERTm2</strain>
    </source>
</reference>
<feature type="compositionally biased region" description="Basic and acidic residues" evidence="5">
    <location>
        <begin position="152"/>
        <end position="169"/>
    </location>
</feature>